<feature type="compositionally biased region" description="Polar residues" evidence="1">
    <location>
        <begin position="616"/>
        <end position="635"/>
    </location>
</feature>
<accession>A0A9P6EJT5</accession>
<dbReference type="AlphaFoldDB" id="A0A9P6EJT5"/>
<proteinExistence type="predicted"/>
<feature type="compositionally biased region" description="Low complexity" evidence="1">
    <location>
        <begin position="505"/>
        <end position="521"/>
    </location>
</feature>
<dbReference type="Pfam" id="PF00646">
    <property type="entry name" value="F-box"/>
    <property type="match status" value="1"/>
</dbReference>
<name>A0A9P6EJT5_9AGAR</name>
<evidence type="ECO:0000256" key="1">
    <source>
        <dbReference type="SAM" id="MobiDB-lite"/>
    </source>
</evidence>
<feature type="compositionally biased region" description="Basic and acidic residues" evidence="1">
    <location>
        <begin position="591"/>
        <end position="601"/>
    </location>
</feature>
<dbReference type="Gene3D" id="1.20.1280.50">
    <property type="match status" value="1"/>
</dbReference>
<keyword evidence="4" id="KW-1185">Reference proteome</keyword>
<feature type="compositionally biased region" description="Polar residues" evidence="1">
    <location>
        <begin position="440"/>
        <end position="450"/>
    </location>
</feature>
<feature type="region of interest" description="Disordered" evidence="1">
    <location>
        <begin position="353"/>
        <end position="375"/>
    </location>
</feature>
<protein>
    <recommendedName>
        <fullName evidence="2">F-box domain-containing protein</fullName>
    </recommendedName>
</protein>
<dbReference type="EMBL" id="MU157841">
    <property type="protein sequence ID" value="KAF9530185.1"/>
    <property type="molecule type" value="Genomic_DNA"/>
</dbReference>
<gene>
    <name evidence="3" type="ORF">CPB83DRAFT_810994</name>
</gene>
<feature type="compositionally biased region" description="Low complexity" evidence="1">
    <location>
        <begin position="528"/>
        <end position="545"/>
    </location>
</feature>
<dbReference type="SMART" id="SM00256">
    <property type="entry name" value="FBOX"/>
    <property type="match status" value="1"/>
</dbReference>
<feature type="domain" description="F-box" evidence="2">
    <location>
        <begin position="24"/>
        <end position="70"/>
    </location>
</feature>
<evidence type="ECO:0000259" key="2">
    <source>
        <dbReference type="PROSITE" id="PS50181"/>
    </source>
</evidence>
<organism evidence="3 4">
    <name type="scientific">Crepidotus variabilis</name>
    <dbReference type="NCBI Taxonomy" id="179855"/>
    <lineage>
        <taxon>Eukaryota</taxon>
        <taxon>Fungi</taxon>
        <taxon>Dikarya</taxon>
        <taxon>Basidiomycota</taxon>
        <taxon>Agaricomycotina</taxon>
        <taxon>Agaricomycetes</taxon>
        <taxon>Agaricomycetidae</taxon>
        <taxon>Agaricales</taxon>
        <taxon>Agaricineae</taxon>
        <taxon>Crepidotaceae</taxon>
        <taxon>Crepidotus</taxon>
    </lineage>
</organism>
<reference evidence="3" key="1">
    <citation type="submission" date="2020-11" db="EMBL/GenBank/DDBJ databases">
        <authorList>
            <consortium name="DOE Joint Genome Institute"/>
            <person name="Ahrendt S."/>
            <person name="Riley R."/>
            <person name="Andreopoulos W."/>
            <person name="Labutti K."/>
            <person name="Pangilinan J."/>
            <person name="Ruiz-Duenas F.J."/>
            <person name="Barrasa J.M."/>
            <person name="Sanchez-Garcia M."/>
            <person name="Camarero S."/>
            <person name="Miyauchi S."/>
            <person name="Serrano A."/>
            <person name="Linde D."/>
            <person name="Babiker R."/>
            <person name="Drula E."/>
            <person name="Ayuso-Fernandez I."/>
            <person name="Pacheco R."/>
            <person name="Padilla G."/>
            <person name="Ferreira P."/>
            <person name="Barriuso J."/>
            <person name="Kellner H."/>
            <person name="Castanera R."/>
            <person name="Alfaro M."/>
            <person name="Ramirez L."/>
            <person name="Pisabarro A.G."/>
            <person name="Kuo A."/>
            <person name="Tritt A."/>
            <person name="Lipzen A."/>
            <person name="He G."/>
            <person name="Yan M."/>
            <person name="Ng V."/>
            <person name="Cullen D."/>
            <person name="Martin F."/>
            <person name="Rosso M.-N."/>
            <person name="Henrissat B."/>
            <person name="Hibbett D."/>
            <person name="Martinez A.T."/>
            <person name="Grigoriev I.V."/>
        </authorList>
    </citation>
    <scope>NUCLEOTIDE SEQUENCE</scope>
    <source>
        <strain evidence="3">CBS 506.95</strain>
    </source>
</reference>
<dbReference type="CDD" id="cd09917">
    <property type="entry name" value="F-box_SF"/>
    <property type="match status" value="1"/>
</dbReference>
<feature type="region of interest" description="Disordered" evidence="1">
    <location>
        <begin position="423"/>
        <end position="551"/>
    </location>
</feature>
<sequence length="798" mass="89305">MVYQTSSRSLPFSRSIIPRAYLTKTCLQTIPLELVCLILESLEMQDLLMCTQVSKYLKKAVKESSKLQYIIELAKHRMVTLSSSSTPSHAIRLNLLREREHAWKYLDFKKRHTLRLPPTGSVYEFVGGYYGNGREDETRATASISFLELPSYDSGMPGNPQHELQIWTHRMDDVTIIDFTMDPSQDLLVLVALAPADSKDVYELHMRSIKTNQPHPKAPVPILHCTAIPAVPPQPSEIVAAVRVQVFGDLVALLIKEVFENTGAHLEIWNWESGSTHSSSITRMSGIDDFTFLTRDSFLLVRPSGRFEVYVFADPVDQPTEPIQRYSYAFPPLAEGYIYWYISMSSNPAPGYVPRSSTDPYRDQDALPSSSSKQTYFPHPEERIHACCLYIFNPVYEENPVVHSFVFFINLKTLGHPPVEWLVPSSSSSSSSRRSEKSRTPSARWTSSVTPGGHQPHDTINSSSSSPSPTATEFSFHDTPSQSFSSTPSVENPSTTPSPYPPFPSFDSAPAIQASTLSTPTFLPPPLTSTSHISSDSLSPYASSSRPRNHENGAQIVPWEVWGPSNTRWFEECLSTDWQHAIYGLRTVESVRPDKHPDPRKRAQRAHHSSRLPGSHENSPSADSTDVSASTQTSSDNEDEGHDDVDEPNRVFYSPQRYLRIRNFNSYAFKDSDLLVDRNGNNHETHGPVESNVSSLGRDEESVGFTGGSRKGKEKCEDVSDISPSKLGPWNRPRLVKGPSTTQVKGVFQHDIISTLPYIEMISEETYGVTDVMMDDCRLLLLKRGKSGKLKNVEVLMA</sequence>
<comment type="caution">
    <text evidence="3">The sequence shown here is derived from an EMBL/GenBank/DDBJ whole genome shotgun (WGS) entry which is preliminary data.</text>
</comment>
<feature type="compositionally biased region" description="Polar residues" evidence="1">
    <location>
        <begin position="470"/>
        <end position="492"/>
    </location>
</feature>
<dbReference type="InterPro" id="IPR036047">
    <property type="entry name" value="F-box-like_dom_sf"/>
</dbReference>
<dbReference type="Proteomes" id="UP000807306">
    <property type="component" value="Unassembled WGS sequence"/>
</dbReference>
<dbReference type="OrthoDB" id="3256413at2759"/>
<evidence type="ECO:0000313" key="3">
    <source>
        <dbReference type="EMBL" id="KAF9530185.1"/>
    </source>
</evidence>
<dbReference type="InterPro" id="IPR001810">
    <property type="entry name" value="F-box_dom"/>
</dbReference>
<dbReference type="SUPFAM" id="SSF81383">
    <property type="entry name" value="F-box domain"/>
    <property type="match status" value="1"/>
</dbReference>
<feature type="compositionally biased region" description="Acidic residues" evidence="1">
    <location>
        <begin position="636"/>
        <end position="646"/>
    </location>
</feature>
<feature type="region of interest" description="Disordered" evidence="1">
    <location>
        <begin position="591"/>
        <end position="651"/>
    </location>
</feature>
<dbReference type="PROSITE" id="PS50181">
    <property type="entry name" value="FBOX"/>
    <property type="match status" value="1"/>
</dbReference>
<evidence type="ECO:0000313" key="4">
    <source>
        <dbReference type="Proteomes" id="UP000807306"/>
    </source>
</evidence>
<feature type="region of interest" description="Disordered" evidence="1">
    <location>
        <begin position="679"/>
        <end position="738"/>
    </location>
</feature>